<reference evidence="2" key="1">
    <citation type="journal article" date="2020" name="New Phytol.">
        <title>Comparative genomics reveals dynamic genome evolution in host specialist ectomycorrhizal fungi.</title>
        <authorList>
            <person name="Lofgren L.A."/>
            <person name="Nguyen N.H."/>
            <person name="Vilgalys R."/>
            <person name="Ruytinx J."/>
            <person name="Liao H.L."/>
            <person name="Branco S."/>
            <person name="Kuo A."/>
            <person name="LaButti K."/>
            <person name="Lipzen A."/>
            <person name="Andreopoulos W."/>
            <person name="Pangilinan J."/>
            <person name="Riley R."/>
            <person name="Hundley H."/>
            <person name="Na H."/>
            <person name="Barry K."/>
            <person name="Grigoriev I.V."/>
            <person name="Stajich J.E."/>
            <person name="Kennedy P.G."/>
        </authorList>
    </citation>
    <scope>NUCLEOTIDE SEQUENCE</scope>
    <source>
        <strain evidence="2">S12</strain>
    </source>
</reference>
<evidence type="ECO:0000256" key="1">
    <source>
        <dbReference type="SAM" id="MobiDB-lite"/>
    </source>
</evidence>
<dbReference type="EMBL" id="JABBWE010000077">
    <property type="protein sequence ID" value="KAG1787608.1"/>
    <property type="molecule type" value="Genomic_DNA"/>
</dbReference>
<evidence type="ECO:0000313" key="3">
    <source>
        <dbReference type="Proteomes" id="UP000719766"/>
    </source>
</evidence>
<dbReference type="Proteomes" id="UP000719766">
    <property type="component" value="Unassembled WGS sequence"/>
</dbReference>
<accession>A0A9P7DD59</accession>
<dbReference type="OrthoDB" id="2673624at2759"/>
<comment type="caution">
    <text evidence="2">The sequence shown here is derived from an EMBL/GenBank/DDBJ whole genome shotgun (WGS) entry which is preliminary data.</text>
</comment>
<dbReference type="Pfam" id="PF14223">
    <property type="entry name" value="Retrotran_gag_2"/>
    <property type="match status" value="1"/>
</dbReference>
<feature type="region of interest" description="Disordered" evidence="1">
    <location>
        <begin position="231"/>
        <end position="270"/>
    </location>
</feature>
<dbReference type="AlphaFoldDB" id="A0A9P7DD59"/>
<gene>
    <name evidence="2" type="ORF">HD556DRAFT_1434386</name>
</gene>
<protein>
    <submittedName>
        <fullName evidence="2">Uncharacterized protein</fullName>
    </submittedName>
</protein>
<dbReference type="RefSeq" id="XP_041154939.1">
    <property type="nucleotide sequence ID" value="XM_041305318.1"/>
</dbReference>
<name>A0A9P7DD59_9AGAM</name>
<evidence type="ECO:0000313" key="2">
    <source>
        <dbReference type="EMBL" id="KAG1787608.1"/>
    </source>
</evidence>
<dbReference type="GeneID" id="64599082"/>
<proteinExistence type="predicted"/>
<sequence>MYEGTLAACLWQGDSPPASQAEEQAKWDQKQDKAVGELFLHCSADQRLHFEDVQDDPIKIWTTLESTHVQQLPATCFNAWNDFFTIRKRPDESLSTLIARIEEGMAKIQRLRPQDSSKPYSRLSDLDAELVSMAMIRALGENYAQFASSLILLKSLDQKELKAAFLAEETQHHQRADALGVSSSDSALFSAPGAPPSSCKCGANAICDFCEKAGHCVHKCFAMQRAREVHKTRQAPNQSGKSGKRPRNANKASEATQCGIVRQHTVRARP</sequence>
<organism evidence="2 3">
    <name type="scientific">Suillus plorans</name>
    <dbReference type="NCBI Taxonomy" id="116603"/>
    <lineage>
        <taxon>Eukaryota</taxon>
        <taxon>Fungi</taxon>
        <taxon>Dikarya</taxon>
        <taxon>Basidiomycota</taxon>
        <taxon>Agaricomycotina</taxon>
        <taxon>Agaricomycetes</taxon>
        <taxon>Agaricomycetidae</taxon>
        <taxon>Boletales</taxon>
        <taxon>Suillineae</taxon>
        <taxon>Suillaceae</taxon>
        <taxon>Suillus</taxon>
    </lineage>
</organism>
<keyword evidence="3" id="KW-1185">Reference proteome</keyword>